<comment type="caution">
    <text evidence="1">The sequence shown here is derived from an EMBL/GenBank/DDBJ whole genome shotgun (WGS) entry which is preliminary data.</text>
</comment>
<dbReference type="EMBL" id="MNAD01000356">
    <property type="protein sequence ID" value="OJT13850.1"/>
    <property type="molecule type" value="Genomic_DNA"/>
</dbReference>
<dbReference type="OrthoDB" id="2749647at2759"/>
<accession>A0A1M2W250</accession>
<reference evidence="1 2" key="1">
    <citation type="submission" date="2016-10" db="EMBL/GenBank/DDBJ databases">
        <title>Genome sequence of the basidiomycete white-rot fungus Trametes pubescens.</title>
        <authorList>
            <person name="Makela M.R."/>
            <person name="Granchi Z."/>
            <person name="Peng M."/>
            <person name="De Vries R.P."/>
            <person name="Grigoriev I."/>
            <person name="Riley R."/>
            <person name="Hilden K."/>
        </authorList>
    </citation>
    <scope>NUCLEOTIDE SEQUENCE [LARGE SCALE GENOMIC DNA]</scope>
    <source>
        <strain evidence="1 2">FBCC735</strain>
    </source>
</reference>
<organism evidence="1 2">
    <name type="scientific">Trametes pubescens</name>
    <name type="common">White-rot fungus</name>
    <dbReference type="NCBI Taxonomy" id="154538"/>
    <lineage>
        <taxon>Eukaryota</taxon>
        <taxon>Fungi</taxon>
        <taxon>Dikarya</taxon>
        <taxon>Basidiomycota</taxon>
        <taxon>Agaricomycotina</taxon>
        <taxon>Agaricomycetes</taxon>
        <taxon>Polyporales</taxon>
        <taxon>Polyporaceae</taxon>
        <taxon>Trametes</taxon>
    </lineage>
</organism>
<keyword evidence="2" id="KW-1185">Reference proteome</keyword>
<protein>
    <submittedName>
        <fullName evidence="1">Uncharacterized protein</fullName>
    </submittedName>
</protein>
<dbReference type="Proteomes" id="UP000184267">
    <property type="component" value="Unassembled WGS sequence"/>
</dbReference>
<proteinExistence type="predicted"/>
<sequence>MISLSSLPEELLDVILCFTLSLPSSSFLEWMDEDTYSCTPASPTRTVLLVDKTWARIGKPHLYEGVIIRGREQADALAETLNANTKAHAGVNITLAKCIRRLRIDGVQTSAVKDIL</sequence>
<gene>
    <name evidence="1" type="ORF">TRAPUB_9620</name>
</gene>
<dbReference type="OMA" id="TWARIGK"/>
<evidence type="ECO:0000313" key="1">
    <source>
        <dbReference type="EMBL" id="OJT13850.1"/>
    </source>
</evidence>
<name>A0A1M2W250_TRAPU</name>
<evidence type="ECO:0000313" key="2">
    <source>
        <dbReference type="Proteomes" id="UP000184267"/>
    </source>
</evidence>
<dbReference type="AlphaFoldDB" id="A0A1M2W250"/>